<comment type="similarity">
    <text evidence="10">Belongs to the radical SAM superfamily. MoaA family.</text>
</comment>
<dbReference type="InterPro" id="IPR006638">
    <property type="entry name" value="Elp3/MiaA/NifB-like_rSAM"/>
</dbReference>
<dbReference type="GO" id="GO:0005525">
    <property type="term" value="F:GTP binding"/>
    <property type="evidence" value="ECO:0007669"/>
    <property type="project" value="UniProtKB-UniRule"/>
</dbReference>
<accession>A0A2A9ECI7</accession>
<feature type="binding site" evidence="10">
    <location>
        <position position="98"/>
    </location>
    <ligand>
        <name>[4Fe-4S] cluster</name>
        <dbReference type="ChEBI" id="CHEBI:49883"/>
        <label>1</label>
        <note>4Fe-4S-S-AdoMet</note>
    </ligand>
</feature>
<dbReference type="InterPro" id="IPR013785">
    <property type="entry name" value="Aldolase_TIM"/>
</dbReference>
<evidence type="ECO:0000259" key="12">
    <source>
        <dbReference type="PROSITE" id="PS51918"/>
    </source>
</evidence>
<feature type="binding site" evidence="10">
    <location>
        <position position="269"/>
    </location>
    <ligand>
        <name>S-adenosyl-L-methionine</name>
        <dbReference type="ChEBI" id="CHEBI:59789"/>
    </ligand>
</feature>
<evidence type="ECO:0000256" key="6">
    <source>
        <dbReference type="ARBA" id="ARBA00023014"/>
    </source>
</evidence>
<dbReference type="SFLD" id="SFLDG01383">
    <property type="entry name" value="cyclic_pyranopterin_phosphate"/>
    <property type="match status" value="1"/>
</dbReference>
<comment type="cofactor">
    <cofactor evidence="10">
        <name>[4Fe-4S] cluster</name>
        <dbReference type="ChEBI" id="CHEBI:49883"/>
    </cofactor>
    <text evidence="10">Binds 2 [4Fe-4S] clusters. Binds 1 [4Fe-4S] cluster coordinated with 3 cysteines and an exchangeable S-adenosyl-L-methionine and 1 [4Fe-4S] cluster coordinated with 3 cysteines and the GTP-derived substrate.</text>
</comment>
<feature type="binding site" evidence="10">
    <location>
        <position position="97"/>
    </location>
    <ligand>
        <name>S-adenosyl-L-methionine</name>
        <dbReference type="ChEBI" id="CHEBI:59789"/>
    </ligand>
</feature>
<feature type="domain" description="Radical SAM core" evidence="12">
    <location>
        <begin position="75"/>
        <end position="299"/>
    </location>
</feature>
<keyword evidence="8 10" id="KW-0501">Molybdenum cofactor biosynthesis</keyword>
<dbReference type="GO" id="GO:1904047">
    <property type="term" value="F:S-adenosyl-L-methionine binding"/>
    <property type="evidence" value="ECO:0007669"/>
    <property type="project" value="UniProtKB-UniRule"/>
</dbReference>
<dbReference type="EMBL" id="PDJH01000001">
    <property type="protein sequence ID" value="PFG36777.1"/>
    <property type="molecule type" value="Genomic_DNA"/>
</dbReference>
<dbReference type="InterPro" id="IPR007197">
    <property type="entry name" value="rSAM"/>
</dbReference>
<feature type="binding site" evidence="10">
    <location>
        <position position="235"/>
    </location>
    <ligand>
        <name>GTP</name>
        <dbReference type="ChEBI" id="CHEBI:37565"/>
    </ligand>
</feature>
<dbReference type="UniPathway" id="UPA00344"/>
<dbReference type="Proteomes" id="UP000221394">
    <property type="component" value="Unassembled WGS sequence"/>
</dbReference>
<gene>
    <name evidence="10" type="primary">moaA</name>
    <name evidence="13" type="ORF">ATL41_1516</name>
</gene>
<dbReference type="GO" id="GO:0006777">
    <property type="term" value="P:Mo-molybdopterin cofactor biosynthetic process"/>
    <property type="evidence" value="ECO:0007669"/>
    <property type="project" value="UniProtKB-UniRule"/>
</dbReference>
<name>A0A2A9ECI7_9MICO</name>
<dbReference type="InterPro" id="IPR050105">
    <property type="entry name" value="MoCo_biosynth_MoaA/MoaC"/>
</dbReference>
<feature type="binding site" evidence="10">
    <location>
        <begin position="337"/>
        <end position="339"/>
    </location>
    <ligand>
        <name>GTP</name>
        <dbReference type="ChEBI" id="CHEBI:37565"/>
    </ligand>
</feature>
<dbReference type="GO" id="GO:0061798">
    <property type="term" value="F:GTP 3',8'-cyclase activity"/>
    <property type="evidence" value="ECO:0007669"/>
    <property type="project" value="UniProtKB-UniRule"/>
</dbReference>
<feature type="binding site" evidence="10">
    <location>
        <position position="95"/>
    </location>
    <ligand>
        <name>[4Fe-4S] cluster</name>
        <dbReference type="ChEBI" id="CHEBI:49883"/>
        <label>1</label>
        <note>4Fe-4S-S-AdoMet</note>
    </ligand>
</feature>
<dbReference type="Gene3D" id="3.20.20.70">
    <property type="entry name" value="Aldolase class I"/>
    <property type="match status" value="1"/>
</dbReference>
<dbReference type="CDD" id="cd21117">
    <property type="entry name" value="Twitch_MoaA"/>
    <property type="match status" value="1"/>
</dbReference>
<dbReference type="SUPFAM" id="SSF102114">
    <property type="entry name" value="Radical SAM enzymes"/>
    <property type="match status" value="1"/>
</dbReference>
<dbReference type="InterPro" id="IPR058240">
    <property type="entry name" value="rSAM_sf"/>
</dbReference>
<evidence type="ECO:0000256" key="2">
    <source>
        <dbReference type="ARBA" id="ARBA00022691"/>
    </source>
</evidence>
<dbReference type="GO" id="GO:0051539">
    <property type="term" value="F:4 iron, 4 sulfur cluster binding"/>
    <property type="evidence" value="ECO:0007669"/>
    <property type="project" value="UniProtKB-UniRule"/>
</dbReference>
<dbReference type="InterPro" id="IPR010505">
    <property type="entry name" value="MoaA_twitch"/>
</dbReference>
<comment type="subunit">
    <text evidence="10">Monomer and homodimer.</text>
</comment>
<organism evidence="13 14">
    <name type="scientific">Flavimobilis soli</name>
    <dbReference type="NCBI Taxonomy" id="442709"/>
    <lineage>
        <taxon>Bacteria</taxon>
        <taxon>Bacillati</taxon>
        <taxon>Actinomycetota</taxon>
        <taxon>Actinomycetes</taxon>
        <taxon>Micrococcales</taxon>
        <taxon>Jonesiaceae</taxon>
        <taxon>Flavimobilis</taxon>
    </lineage>
</organism>
<feature type="binding site" evidence="10">
    <location>
        <position position="198"/>
    </location>
    <ligand>
        <name>S-adenosyl-L-methionine</name>
        <dbReference type="ChEBI" id="CHEBI:59789"/>
    </ligand>
</feature>
<dbReference type="HAMAP" id="MF_01225_B">
    <property type="entry name" value="MoaA_B"/>
    <property type="match status" value="1"/>
</dbReference>
<evidence type="ECO:0000256" key="7">
    <source>
        <dbReference type="ARBA" id="ARBA00023134"/>
    </source>
</evidence>
<evidence type="ECO:0000256" key="1">
    <source>
        <dbReference type="ARBA" id="ARBA00022485"/>
    </source>
</evidence>
<dbReference type="InterPro" id="IPR040064">
    <property type="entry name" value="MoaA-like"/>
</dbReference>
<feature type="binding site" evidence="10">
    <location>
        <position position="84"/>
    </location>
    <ligand>
        <name>GTP</name>
        <dbReference type="ChEBI" id="CHEBI:37565"/>
    </ligand>
</feature>
<dbReference type="GO" id="GO:0046872">
    <property type="term" value="F:metal ion binding"/>
    <property type="evidence" value="ECO:0007669"/>
    <property type="project" value="UniProtKB-KW"/>
</dbReference>
<comment type="catalytic activity">
    <reaction evidence="10">
        <text>GTP + AH2 + S-adenosyl-L-methionine = (8S)-3',8-cyclo-7,8-dihydroguanosine 5'-triphosphate + 5'-deoxyadenosine + L-methionine + A + H(+)</text>
        <dbReference type="Rhea" id="RHEA:49576"/>
        <dbReference type="ChEBI" id="CHEBI:13193"/>
        <dbReference type="ChEBI" id="CHEBI:15378"/>
        <dbReference type="ChEBI" id="CHEBI:17319"/>
        <dbReference type="ChEBI" id="CHEBI:17499"/>
        <dbReference type="ChEBI" id="CHEBI:37565"/>
        <dbReference type="ChEBI" id="CHEBI:57844"/>
        <dbReference type="ChEBI" id="CHEBI:59789"/>
        <dbReference type="ChEBI" id="CHEBI:131766"/>
        <dbReference type="EC" id="4.1.99.22"/>
    </reaction>
</comment>
<feature type="binding site" evidence="10">
    <location>
        <position position="91"/>
    </location>
    <ligand>
        <name>[4Fe-4S] cluster</name>
        <dbReference type="ChEBI" id="CHEBI:49883"/>
        <label>1</label>
        <note>4Fe-4S-S-AdoMet</note>
    </ligand>
</feature>
<keyword evidence="5 10" id="KW-0408">Iron</keyword>
<dbReference type="AlphaFoldDB" id="A0A2A9ECI7"/>
<evidence type="ECO:0000256" key="11">
    <source>
        <dbReference type="SAM" id="MobiDB-lite"/>
    </source>
</evidence>
<evidence type="ECO:0000256" key="4">
    <source>
        <dbReference type="ARBA" id="ARBA00022741"/>
    </source>
</evidence>
<feature type="binding site" evidence="10">
    <location>
        <position position="134"/>
    </location>
    <ligand>
        <name>GTP</name>
        <dbReference type="ChEBI" id="CHEBI:37565"/>
    </ligand>
</feature>
<reference evidence="13 14" key="1">
    <citation type="submission" date="2017-10" db="EMBL/GenBank/DDBJ databases">
        <title>Sequencing the genomes of 1000 actinobacteria strains.</title>
        <authorList>
            <person name="Klenk H.-P."/>
        </authorList>
    </citation>
    <scope>NUCLEOTIDE SEQUENCE [LARGE SCALE GENOMIC DNA]</scope>
    <source>
        <strain evidence="13 14">DSM 21574</strain>
    </source>
</reference>
<feature type="region of interest" description="Disordered" evidence="11">
    <location>
        <begin position="1"/>
        <end position="51"/>
    </location>
</feature>
<evidence type="ECO:0000256" key="10">
    <source>
        <dbReference type="HAMAP-Rule" id="MF_01225"/>
    </source>
</evidence>
<dbReference type="GO" id="GO:0061799">
    <property type="term" value="F:cyclic pyranopterin monophosphate synthase activity"/>
    <property type="evidence" value="ECO:0007669"/>
    <property type="project" value="TreeGrafter"/>
</dbReference>
<keyword evidence="2 10" id="KW-0949">S-adenosyl-L-methionine</keyword>
<feature type="binding site" evidence="10">
    <location>
        <position position="332"/>
    </location>
    <ligand>
        <name>[4Fe-4S] cluster</name>
        <dbReference type="ChEBI" id="CHEBI:49883"/>
        <label>2</label>
        <note>4Fe-4S-substrate</note>
    </ligand>
</feature>
<keyword evidence="3 10" id="KW-0479">Metal-binding</keyword>
<proteinExistence type="inferred from homology"/>
<dbReference type="SMART" id="SM00729">
    <property type="entry name" value="Elp3"/>
    <property type="match status" value="1"/>
</dbReference>
<protein>
    <recommendedName>
        <fullName evidence="10">GTP 3',8-cyclase</fullName>
        <ecNumber evidence="10">4.1.99.22</ecNumber>
    </recommendedName>
    <alternativeName>
        <fullName evidence="10">Molybdenum cofactor biosynthesis protein A</fullName>
    </alternativeName>
</protein>
<keyword evidence="4 10" id="KW-0547">Nucleotide-binding</keyword>
<evidence type="ECO:0000313" key="13">
    <source>
        <dbReference type="EMBL" id="PFG36777.1"/>
    </source>
</evidence>
<comment type="function">
    <text evidence="10">Catalyzes the cyclization of GTP to (8S)-3',8-cyclo-7,8-dihydroguanosine 5'-triphosphate.</text>
</comment>
<dbReference type="InterPro" id="IPR013483">
    <property type="entry name" value="MoaA"/>
</dbReference>
<dbReference type="PANTHER" id="PTHR22960">
    <property type="entry name" value="MOLYBDOPTERIN COFACTOR SYNTHESIS PROTEIN A"/>
    <property type="match status" value="1"/>
</dbReference>
<comment type="caution">
    <text evidence="13">The sequence shown here is derived from an EMBL/GenBank/DDBJ whole genome shotgun (WGS) entry which is preliminary data.</text>
</comment>
<keyword evidence="14" id="KW-1185">Reference proteome</keyword>
<keyword evidence="6 10" id="KW-0411">Iron-sulfur</keyword>
<keyword evidence="9 10" id="KW-0456">Lyase</keyword>
<feature type="compositionally biased region" description="Low complexity" evidence="11">
    <location>
        <begin position="18"/>
        <end position="28"/>
    </location>
</feature>
<keyword evidence="1 10" id="KW-0004">4Fe-4S</keyword>
<feature type="binding site" evidence="10">
    <location>
        <position position="174"/>
    </location>
    <ligand>
        <name>GTP</name>
        <dbReference type="ChEBI" id="CHEBI:37565"/>
    </ligand>
</feature>
<evidence type="ECO:0000313" key="14">
    <source>
        <dbReference type="Proteomes" id="UP000221394"/>
    </source>
</evidence>
<dbReference type="NCBIfam" id="TIGR02666">
    <property type="entry name" value="moaA"/>
    <property type="match status" value="1"/>
</dbReference>
<sequence length="405" mass="41909">MTLLPLPRVRPQGQVPDAGTGTPAASGPGVPGGAPGAASSGPGGASSRPGAAPLGLGAARIGAAGLGARPALVDGFGRVHRDLRISLTDRCSLRCLYCMPAEGVPWLPKDTLLTTPEMVRIARAAVAAGVREIRLTGGEPLLRPDVVDVVAALAELRAPDDAPDAGTPVELSLTTNGLALPRVADRLVEAGLARVNISIDTLDRERFATLTRRDRLDDVIAGIDAALAAGLAPVKLNAVAMRGVNDDEIVALTRFAVERGCEMRFIEQMPLDAGHVWNRVEMVGGQEILDVLAREFTLTAVGDRGAAPAEKLLLDDGPATVGVIASVTAPFCGSCDRVRLTADGYLRSCLFAREETDLRSVVRSGADDAAIDAALRACLAGKKAGHGIGDPDFEQPDRPMSAIGG</sequence>
<feature type="binding site" evidence="10">
    <location>
        <position position="349"/>
    </location>
    <ligand>
        <name>[4Fe-4S] cluster</name>
        <dbReference type="ChEBI" id="CHEBI:49883"/>
        <label>2</label>
        <note>4Fe-4S-substrate</note>
    </ligand>
</feature>
<dbReference type="SFLD" id="SFLDG01386">
    <property type="entry name" value="main_SPASM_domain-containing"/>
    <property type="match status" value="1"/>
</dbReference>
<feature type="binding site" evidence="10">
    <location>
        <position position="138"/>
    </location>
    <ligand>
        <name>S-adenosyl-L-methionine</name>
        <dbReference type="ChEBI" id="CHEBI:59789"/>
    </ligand>
</feature>
<dbReference type="Pfam" id="PF06463">
    <property type="entry name" value="Mob_synth_C"/>
    <property type="match status" value="1"/>
</dbReference>
<evidence type="ECO:0000256" key="3">
    <source>
        <dbReference type="ARBA" id="ARBA00022723"/>
    </source>
</evidence>
<dbReference type="SFLD" id="SFLDG01067">
    <property type="entry name" value="SPASM/twitch_domain_containing"/>
    <property type="match status" value="1"/>
</dbReference>
<evidence type="ECO:0000256" key="5">
    <source>
        <dbReference type="ARBA" id="ARBA00023004"/>
    </source>
</evidence>
<feature type="binding site" evidence="10">
    <location>
        <position position="335"/>
    </location>
    <ligand>
        <name>[4Fe-4S] cluster</name>
        <dbReference type="ChEBI" id="CHEBI:49883"/>
        <label>2</label>
        <note>4Fe-4S-substrate</note>
    </ligand>
</feature>
<dbReference type="PANTHER" id="PTHR22960:SF0">
    <property type="entry name" value="MOLYBDENUM COFACTOR BIOSYNTHESIS PROTEIN 1"/>
    <property type="match status" value="1"/>
</dbReference>
<evidence type="ECO:0000256" key="9">
    <source>
        <dbReference type="ARBA" id="ARBA00023239"/>
    </source>
</evidence>
<keyword evidence="7 10" id="KW-0342">GTP-binding</keyword>
<dbReference type="Pfam" id="PF04055">
    <property type="entry name" value="Radical_SAM"/>
    <property type="match status" value="1"/>
</dbReference>
<comment type="pathway">
    <text evidence="10">Cofactor biosynthesis; molybdopterin biosynthesis.</text>
</comment>
<dbReference type="CDD" id="cd01335">
    <property type="entry name" value="Radical_SAM"/>
    <property type="match status" value="1"/>
</dbReference>
<dbReference type="PROSITE" id="PS51918">
    <property type="entry name" value="RADICAL_SAM"/>
    <property type="match status" value="1"/>
</dbReference>
<dbReference type="EC" id="4.1.99.22" evidence="10"/>
<feature type="compositionally biased region" description="Low complexity" evidence="11">
    <location>
        <begin position="36"/>
        <end position="51"/>
    </location>
</feature>
<dbReference type="SFLD" id="SFLDS00029">
    <property type="entry name" value="Radical_SAM"/>
    <property type="match status" value="1"/>
</dbReference>
<evidence type="ECO:0000256" key="8">
    <source>
        <dbReference type="ARBA" id="ARBA00023150"/>
    </source>
</evidence>